<name>A0A7C4AA22_9BACT</name>
<comment type="caution">
    <text evidence="1">The sequence shown here is derived from an EMBL/GenBank/DDBJ whole genome shotgun (WGS) entry which is preliminary data.</text>
</comment>
<dbReference type="Gene3D" id="1.10.1220.10">
    <property type="entry name" value="Met repressor-like"/>
    <property type="match status" value="1"/>
</dbReference>
<dbReference type="InterPro" id="IPR013321">
    <property type="entry name" value="Arc_rbn_hlx_hlx"/>
</dbReference>
<evidence type="ECO:0000313" key="1">
    <source>
        <dbReference type="EMBL" id="HGG91349.1"/>
    </source>
</evidence>
<dbReference type="EMBL" id="DSRP01000011">
    <property type="protein sequence ID" value="HGG91349.1"/>
    <property type="molecule type" value="Genomic_DNA"/>
</dbReference>
<protein>
    <submittedName>
        <fullName evidence="1">Antitoxin</fullName>
    </submittedName>
</protein>
<reference evidence="1" key="1">
    <citation type="journal article" date="2020" name="mSystems">
        <title>Genome- and Community-Level Interaction Insights into Carbon Utilization and Element Cycling Functions of Hydrothermarchaeota in Hydrothermal Sediment.</title>
        <authorList>
            <person name="Zhou Z."/>
            <person name="Liu Y."/>
            <person name="Xu W."/>
            <person name="Pan J."/>
            <person name="Luo Z.H."/>
            <person name="Li M."/>
        </authorList>
    </citation>
    <scope>NUCLEOTIDE SEQUENCE [LARGE SCALE GENOMIC DNA]</scope>
    <source>
        <strain evidence="1">SpSt-413</strain>
    </source>
</reference>
<dbReference type="GO" id="GO:0006355">
    <property type="term" value="P:regulation of DNA-templated transcription"/>
    <property type="evidence" value="ECO:0007669"/>
    <property type="project" value="InterPro"/>
</dbReference>
<proteinExistence type="predicted"/>
<gene>
    <name evidence="1" type="ORF">ENR59_00160</name>
</gene>
<organism evidence="1">
    <name type="scientific">Fundidesulfovibrio putealis</name>
    <dbReference type="NCBI Taxonomy" id="270496"/>
    <lineage>
        <taxon>Bacteria</taxon>
        <taxon>Pseudomonadati</taxon>
        <taxon>Thermodesulfobacteriota</taxon>
        <taxon>Desulfovibrionia</taxon>
        <taxon>Desulfovibrionales</taxon>
        <taxon>Desulfovibrionaceae</taxon>
        <taxon>Fundidesulfovibrio</taxon>
    </lineage>
</organism>
<accession>A0A7C4AA22</accession>
<dbReference type="AlphaFoldDB" id="A0A7C4AA22"/>
<sequence>MSQSPQSLTRVNVTLPTQLVEDLEASVGARGKSAFIAQAVRQMLEQLRRDKLARELEEGYAARAEEARDVSEDFRHADLEGWDARY</sequence>